<reference evidence="7 8" key="1">
    <citation type="submission" date="2024-10" db="EMBL/GenBank/DDBJ databases">
        <title>Updated reference genomes for cyclostephanoid diatoms.</title>
        <authorList>
            <person name="Roberts W.R."/>
            <person name="Alverson A.J."/>
        </authorList>
    </citation>
    <scope>NUCLEOTIDE SEQUENCE [LARGE SCALE GENOMIC DNA]</scope>
    <source>
        <strain evidence="7 8">AJA010-31</strain>
    </source>
</reference>
<dbReference type="Proteomes" id="UP001530400">
    <property type="component" value="Unassembled WGS sequence"/>
</dbReference>
<evidence type="ECO:0000256" key="5">
    <source>
        <dbReference type="SAM" id="MobiDB-lite"/>
    </source>
</evidence>
<evidence type="ECO:0000313" key="8">
    <source>
        <dbReference type="Proteomes" id="UP001530400"/>
    </source>
</evidence>
<dbReference type="PANTHER" id="PTHR10015:SF206">
    <property type="entry name" value="HSF-TYPE DNA-BINDING DOMAIN-CONTAINING PROTEIN"/>
    <property type="match status" value="1"/>
</dbReference>
<comment type="caution">
    <text evidence="7">The sequence shown here is derived from an EMBL/GenBank/DDBJ whole genome shotgun (WGS) entry which is preliminary data.</text>
</comment>
<feature type="region of interest" description="Disordered" evidence="5">
    <location>
        <begin position="327"/>
        <end position="350"/>
    </location>
</feature>
<evidence type="ECO:0000256" key="2">
    <source>
        <dbReference type="ARBA" id="ARBA00023125"/>
    </source>
</evidence>
<dbReference type="GO" id="GO:0003677">
    <property type="term" value="F:DNA binding"/>
    <property type="evidence" value="ECO:0007669"/>
    <property type="project" value="UniProtKB-KW"/>
</dbReference>
<name>A0ABD3NWS8_9STRA</name>
<dbReference type="Pfam" id="PF00447">
    <property type="entry name" value="HSF_DNA-bind"/>
    <property type="match status" value="1"/>
</dbReference>
<dbReference type="PANTHER" id="PTHR10015">
    <property type="entry name" value="HEAT SHOCK TRANSCRIPTION FACTOR"/>
    <property type="match status" value="1"/>
</dbReference>
<dbReference type="GO" id="GO:0005634">
    <property type="term" value="C:nucleus"/>
    <property type="evidence" value="ECO:0007669"/>
    <property type="project" value="UniProtKB-SubCell"/>
</dbReference>
<evidence type="ECO:0000259" key="6">
    <source>
        <dbReference type="SMART" id="SM00415"/>
    </source>
</evidence>
<keyword evidence="2" id="KW-0238">DNA-binding</keyword>
<dbReference type="FunFam" id="1.10.10.10:FF:000479">
    <property type="entry name" value="Predicted protein"/>
    <property type="match status" value="1"/>
</dbReference>
<dbReference type="PRINTS" id="PR00056">
    <property type="entry name" value="HSFDOMAIN"/>
</dbReference>
<dbReference type="Gene3D" id="1.10.10.10">
    <property type="entry name" value="Winged helix-like DNA-binding domain superfamily/Winged helix DNA-binding domain"/>
    <property type="match status" value="1"/>
</dbReference>
<accession>A0ABD3NWS8</accession>
<sequence>MSDEQRQPKRHRVVKSTVVDHSYTDLANSPFHKSDAKTLNFPAKLHEIVSTPSYQNIIGWLPHGRSWEVKNRELFISVVLTAHFNHNNFESFNRQVNFWGFKIASYGSRLQIVSLLDFKFLDSRWLTSHPSNSYHEAFLRSRPDLTHLVKRLKNGGKRIPDIAAEPNFYQMPFLPDTNQPVQQVRGPDPFVNIATVASAADLGVIFHNSTSMNNVNASQIPVVLPPLNNFQIMAMNPQILPAQIQMPHVANTITAQPLLQGTIQQVSNQLFMPNLGFQVAGASISHPQFTSNFATAIAQDTNDGSNQTSLAHAQVLERDQFCNMDQKPAAQPTAQLKQASTGGDGSSINDHEVTSQIFQGRLQTHVQSRVHELCQLSELKQNSLEASIVDSSSSEHIRSERNVGREVPSKPHAATKSEDCTNPTEGGARQSQSSHQSDKRISPTRIGQESVALANPPSHPVLEEFAETYLPFFSSSSESNDDKSK</sequence>
<proteinExistence type="inferred from homology"/>
<organism evidence="7 8">
    <name type="scientific">Cyclotella atomus</name>
    <dbReference type="NCBI Taxonomy" id="382360"/>
    <lineage>
        <taxon>Eukaryota</taxon>
        <taxon>Sar</taxon>
        <taxon>Stramenopiles</taxon>
        <taxon>Ochrophyta</taxon>
        <taxon>Bacillariophyta</taxon>
        <taxon>Coscinodiscophyceae</taxon>
        <taxon>Thalassiosirophycidae</taxon>
        <taxon>Stephanodiscales</taxon>
        <taxon>Stephanodiscaceae</taxon>
        <taxon>Cyclotella</taxon>
    </lineage>
</organism>
<dbReference type="AlphaFoldDB" id="A0ABD3NWS8"/>
<dbReference type="InterPro" id="IPR036388">
    <property type="entry name" value="WH-like_DNA-bd_sf"/>
</dbReference>
<feature type="domain" description="HSF-type DNA-binding" evidence="6">
    <location>
        <begin position="37"/>
        <end position="152"/>
    </location>
</feature>
<dbReference type="InterPro" id="IPR000232">
    <property type="entry name" value="HSF_DNA-bd"/>
</dbReference>
<evidence type="ECO:0000313" key="7">
    <source>
        <dbReference type="EMBL" id="KAL3779834.1"/>
    </source>
</evidence>
<comment type="similarity">
    <text evidence="4">Belongs to the HSF family.</text>
</comment>
<evidence type="ECO:0000256" key="3">
    <source>
        <dbReference type="ARBA" id="ARBA00023242"/>
    </source>
</evidence>
<feature type="region of interest" description="Disordered" evidence="5">
    <location>
        <begin position="387"/>
        <end position="459"/>
    </location>
</feature>
<feature type="compositionally biased region" description="Basic and acidic residues" evidence="5">
    <location>
        <begin position="393"/>
        <end position="419"/>
    </location>
</feature>
<keyword evidence="3" id="KW-0539">Nucleus</keyword>
<comment type="subcellular location">
    <subcellularLocation>
        <location evidence="1">Nucleus</location>
    </subcellularLocation>
</comment>
<feature type="compositionally biased region" description="Polar residues" evidence="5">
    <location>
        <begin position="332"/>
        <end position="341"/>
    </location>
</feature>
<keyword evidence="8" id="KW-1185">Reference proteome</keyword>
<dbReference type="SUPFAM" id="SSF46785">
    <property type="entry name" value="Winged helix' DNA-binding domain"/>
    <property type="match status" value="1"/>
</dbReference>
<protein>
    <recommendedName>
        <fullName evidence="6">HSF-type DNA-binding domain-containing protein</fullName>
    </recommendedName>
</protein>
<feature type="compositionally biased region" description="Polar residues" evidence="5">
    <location>
        <begin position="420"/>
        <end position="435"/>
    </location>
</feature>
<dbReference type="InterPro" id="IPR036390">
    <property type="entry name" value="WH_DNA-bd_sf"/>
</dbReference>
<gene>
    <name evidence="7" type="ORF">ACHAWO_005637</name>
</gene>
<dbReference type="EMBL" id="JALLPJ020000916">
    <property type="protein sequence ID" value="KAL3779834.1"/>
    <property type="molecule type" value="Genomic_DNA"/>
</dbReference>
<evidence type="ECO:0000256" key="1">
    <source>
        <dbReference type="ARBA" id="ARBA00004123"/>
    </source>
</evidence>
<dbReference type="SMART" id="SM00415">
    <property type="entry name" value="HSF"/>
    <property type="match status" value="1"/>
</dbReference>
<evidence type="ECO:0000256" key="4">
    <source>
        <dbReference type="RuleBase" id="RU004020"/>
    </source>
</evidence>